<feature type="domain" description="Adenosine/AMP deaminase N-terminal" evidence="12">
    <location>
        <begin position="20"/>
        <end position="96"/>
    </location>
</feature>
<dbReference type="SUPFAM" id="SSF51556">
    <property type="entry name" value="Metallo-dependent hydrolases"/>
    <property type="match status" value="1"/>
</dbReference>
<evidence type="ECO:0000313" key="14">
    <source>
        <dbReference type="RefSeq" id="XP_055890790.1"/>
    </source>
</evidence>
<feature type="signal peptide" evidence="10">
    <location>
        <begin position="1"/>
        <end position="18"/>
    </location>
</feature>
<dbReference type="NCBIfam" id="TIGR01431">
    <property type="entry name" value="adm_rel"/>
    <property type="match status" value="1"/>
</dbReference>
<keyword evidence="8" id="KW-0378">Hydrolase</keyword>
<dbReference type="Gene3D" id="3.20.20.140">
    <property type="entry name" value="Metal-dependent hydrolases"/>
    <property type="match status" value="1"/>
</dbReference>
<dbReference type="AlphaFoldDB" id="A0A9W3AUA0"/>
<dbReference type="RefSeq" id="XP_055890790.1">
    <property type="nucleotide sequence ID" value="XM_056034815.1"/>
</dbReference>
<reference evidence="14" key="1">
    <citation type="submission" date="2025-08" db="UniProtKB">
        <authorList>
            <consortium name="RefSeq"/>
        </authorList>
    </citation>
    <scope>IDENTIFICATION</scope>
</reference>
<protein>
    <recommendedName>
        <fullName evidence="4">adenosine deaminase</fullName>
        <ecNumber evidence="4">3.5.4.4</ecNumber>
    </recommendedName>
</protein>
<dbReference type="GO" id="GO:0046872">
    <property type="term" value="F:metal ion binding"/>
    <property type="evidence" value="ECO:0007669"/>
    <property type="project" value="UniProtKB-KW"/>
</dbReference>
<dbReference type="OMA" id="SMKQCIE"/>
<comment type="cofactor">
    <cofactor evidence="1">
        <name>Zn(2+)</name>
        <dbReference type="ChEBI" id="CHEBI:29105"/>
    </cofactor>
</comment>
<evidence type="ECO:0000256" key="5">
    <source>
        <dbReference type="ARBA" id="ARBA00022525"/>
    </source>
</evidence>
<organism evidence="13 14">
    <name type="scientific">Biomphalaria glabrata</name>
    <name type="common">Bloodfluke planorb</name>
    <name type="synonym">Freshwater snail</name>
    <dbReference type="NCBI Taxonomy" id="6526"/>
    <lineage>
        <taxon>Eukaryota</taxon>
        <taxon>Metazoa</taxon>
        <taxon>Spiralia</taxon>
        <taxon>Lophotrochozoa</taxon>
        <taxon>Mollusca</taxon>
        <taxon>Gastropoda</taxon>
        <taxon>Heterobranchia</taxon>
        <taxon>Euthyneura</taxon>
        <taxon>Panpulmonata</taxon>
        <taxon>Hygrophila</taxon>
        <taxon>Lymnaeoidea</taxon>
        <taxon>Planorbidae</taxon>
        <taxon>Biomphalaria</taxon>
    </lineage>
</organism>
<keyword evidence="6" id="KW-0479">Metal-binding</keyword>
<feature type="domain" description="Adenosine deaminase" evidence="11">
    <location>
        <begin position="194"/>
        <end position="472"/>
    </location>
</feature>
<dbReference type="Proteomes" id="UP001165740">
    <property type="component" value="Chromosome 7"/>
</dbReference>
<comment type="catalytic activity">
    <reaction evidence="9">
        <text>adenosine + H2O + H(+) = inosine + NH4(+)</text>
        <dbReference type="Rhea" id="RHEA:24408"/>
        <dbReference type="ChEBI" id="CHEBI:15377"/>
        <dbReference type="ChEBI" id="CHEBI:15378"/>
        <dbReference type="ChEBI" id="CHEBI:16335"/>
        <dbReference type="ChEBI" id="CHEBI:17596"/>
        <dbReference type="ChEBI" id="CHEBI:28938"/>
        <dbReference type="EC" id="3.5.4.4"/>
    </reaction>
</comment>
<keyword evidence="7 10" id="KW-0732">Signal</keyword>
<dbReference type="OrthoDB" id="7202371at2759"/>
<dbReference type="InterPro" id="IPR006330">
    <property type="entry name" value="Ado/ade_deaminase"/>
</dbReference>
<dbReference type="GO" id="GO:0004000">
    <property type="term" value="F:adenosine deaminase activity"/>
    <property type="evidence" value="ECO:0007669"/>
    <property type="project" value="InterPro"/>
</dbReference>
<dbReference type="Pfam" id="PF08451">
    <property type="entry name" value="A_deaminase_N"/>
    <property type="match status" value="1"/>
</dbReference>
<dbReference type="GO" id="GO:0006154">
    <property type="term" value="P:adenosine catabolic process"/>
    <property type="evidence" value="ECO:0007669"/>
    <property type="project" value="InterPro"/>
</dbReference>
<dbReference type="InterPro" id="IPR006331">
    <property type="entry name" value="ADGF"/>
</dbReference>
<evidence type="ECO:0000256" key="7">
    <source>
        <dbReference type="ARBA" id="ARBA00022729"/>
    </source>
</evidence>
<gene>
    <name evidence="14" type="primary">LOC106052160</name>
</gene>
<dbReference type="Pfam" id="PF00962">
    <property type="entry name" value="A_deaminase"/>
    <property type="match status" value="1"/>
</dbReference>
<feature type="chain" id="PRO_5040775456" description="adenosine deaminase" evidence="10">
    <location>
        <begin position="19"/>
        <end position="497"/>
    </location>
</feature>
<evidence type="ECO:0000259" key="12">
    <source>
        <dbReference type="Pfam" id="PF08451"/>
    </source>
</evidence>
<evidence type="ECO:0000313" key="13">
    <source>
        <dbReference type="Proteomes" id="UP001165740"/>
    </source>
</evidence>
<evidence type="ECO:0000256" key="4">
    <source>
        <dbReference type="ARBA" id="ARBA00012784"/>
    </source>
</evidence>
<dbReference type="GeneID" id="106052160"/>
<evidence type="ECO:0000256" key="10">
    <source>
        <dbReference type="SAM" id="SignalP"/>
    </source>
</evidence>
<keyword evidence="5" id="KW-0964">Secreted</keyword>
<evidence type="ECO:0000256" key="8">
    <source>
        <dbReference type="ARBA" id="ARBA00022801"/>
    </source>
</evidence>
<evidence type="ECO:0000256" key="9">
    <source>
        <dbReference type="ARBA" id="ARBA00047764"/>
    </source>
</evidence>
<evidence type="ECO:0000256" key="3">
    <source>
        <dbReference type="ARBA" id="ARBA00006083"/>
    </source>
</evidence>
<comment type="subcellular location">
    <subcellularLocation>
        <location evidence="2">Secreted</location>
    </subcellularLocation>
</comment>
<evidence type="ECO:0000259" key="11">
    <source>
        <dbReference type="Pfam" id="PF00962"/>
    </source>
</evidence>
<evidence type="ECO:0000256" key="2">
    <source>
        <dbReference type="ARBA" id="ARBA00004613"/>
    </source>
</evidence>
<dbReference type="EC" id="3.5.4.4" evidence="4"/>
<keyword evidence="13" id="KW-1185">Reference proteome</keyword>
<dbReference type="InterPro" id="IPR001365">
    <property type="entry name" value="A_deaminase_dom"/>
</dbReference>
<dbReference type="InterPro" id="IPR032466">
    <property type="entry name" value="Metal_Hydrolase"/>
</dbReference>
<dbReference type="GO" id="GO:0046103">
    <property type="term" value="P:inosine biosynthetic process"/>
    <property type="evidence" value="ECO:0007669"/>
    <property type="project" value="TreeGrafter"/>
</dbReference>
<name>A0A9W3AUA0_BIOGL</name>
<evidence type="ECO:0000256" key="1">
    <source>
        <dbReference type="ARBA" id="ARBA00001947"/>
    </source>
</evidence>
<proteinExistence type="inferred from homology"/>
<evidence type="ECO:0000256" key="6">
    <source>
        <dbReference type="ARBA" id="ARBA00022723"/>
    </source>
</evidence>
<comment type="similarity">
    <text evidence="3">Belongs to the metallo-dependent hydrolases superfamily. Adenosine and AMP deaminases family. ADGF subfamily.</text>
</comment>
<dbReference type="PANTHER" id="PTHR11409:SF39">
    <property type="entry name" value="ADENOSINE DEAMINASE 2"/>
    <property type="match status" value="1"/>
</dbReference>
<dbReference type="FunFam" id="3.20.20.140:FF:000017">
    <property type="entry name" value="Adenosine deaminase 2"/>
    <property type="match status" value="1"/>
</dbReference>
<sequence length="497" mass="57102">MMVYNLAVIFYMLVPIAANVDSYLAARRAFIEEELSMRVGAKLTLSPREQLVNSFLMDLKNQTIQESIWTSTPYPPAITFFKSKPWIDNSTIFKILQTMPKGGVLHLHDSAMTSLQWVIKRLTYLPNLYTRVEESKYPTRKYTFSKTPPGPGWVSMAKLRASASNRDQFDEQLVYNMSIWVEDPFRAYPSVNDVWGKFETYFSTVYDLIPSRKNTKLYLEQGIKEFYDDGVQYMEIKVAGKVDADGNDVTDEYLQLIQEVVEDFKTEHPDFIGAKVILAGRRSETSQRDMVAKTIRSMRKYPDLVKGFDLLQQEDNTHWTVEFVEDLLKDDRSRLPYFFHSGETDWTQWADLNLVDSVLLNATRIGHGYAAYHHPKVMKAVMTKGIAIELNPISNQVLGLVNDLRNHPGAFLIAMGAPVVISSDDPPAWLASPLSHDFYMAFMALGAVHDDLRLLKQLAMNSITFSTMSGREKVIARRKWQSRWIEYIDDVICKYNL</sequence>
<dbReference type="PANTHER" id="PTHR11409">
    <property type="entry name" value="ADENOSINE DEAMINASE"/>
    <property type="match status" value="1"/>
</dbReference>
<accession>A0A9W3AUA0</accession>
<dbReference type="GO" id="GO:0005615">
    <property type="term" value="C:extracellular space"/>
    <property type="evidence" value="ECO:0007669"/>
    <property type="project" value="InterPro"/>
</dbReference>
<dbReference type="InterPro" id="IPR013659">
    <property type="entry name" value="A_deaminase_N"/>
</dbReference>